<accession>A0ABU6IIL4</accession>
<keyword evidence="2" id="KW-0472">Membrane</keyword>
<feature type="transmembrane region" description="Helical" evidence="2">
    <location>
        <begin position="86"/>
        <end position="110"/>
    </location>
</feature>
<name>A0ABU6IIL4_9ACTN</name>
<proteinExistence type="predicted"/>
<evidence type="ECO:0000256" key="2">
    <source>
        <dbReference type="SAM" id="Phobius"/>
    </source>
</evidence>
<reference evidence="4 5" key="1">
    <citation type="submission" date="2024-01" db="EMBL/GenBank/DDBJ databases">
        <title>novel species in genus Adlercreutzia.</title>
        <authorList>
            <person name="Liu X."/>
        </authorList>
    </citation>
    <scope>NUCLEOTIDE SEQUENCE [LARGE SCALE GENOMIC DNA]</scope>
    <source>
        <strain evidence="4 5">R7</strain>
    </source>
</reference>
<keyword evidence="5" id="KW-1185">Reference proteome</keyword>
<feature type="compositionally biased region" description="Acidic residues" evidence="1">
    <location>
        <begin position="143"/>
        <end position="154"/>
    </location>
</feature>
<evidence type="ECO:0000313" key="5">
    <source>
        <dbReference type="Proteomes" id="UP001349994"/>
    </source>
</evidence>
<evidence type="ECO:0000313" key="4">
    <source>
        <dbReference type="EMBL" id="MEC4176309.1"/>
    </source>
</evidence>
<dbReference type="Pfam" id="PF13240">
    <property type="entry name" value="Zn_Ribbon_1"/>
    <property type="match status" value="1"/>
</dbReference>
<evidence type="ECO:0000259" key="3">
    <source>
        <dbReference type="Pfam" id="PF13240"/>
    </source>
</evidence>
<dbReference type="EMBL" id="JAYMFF010000014">
    <property type="protein sequence ID" value="MEC4176309.1"/>
    <property type="molecule type" value="Genomic_DNA"/>
</dbReference>
<keyword evidence="2" id="KW-0812">Transmembrane</keyword>
<keyword evidence="2" id="KW-1133">Transmembrane helix</keyword>
<comment type="caution">
    <text evidence="4">The sequence shown here is derived from an EMBL/GenBank/DDBJ whole genome shotgun (WGS) entry which is preliminary data.</text>
</comment>
<dbReference type="Proteomes" id="UP001349994">
    <property type="component" value="Unassembled WGS sequence"/>
</dbReference>
<protein>
    <submittedName>
        <fullName evidence="4">Zinc-ribbon domain-containing protein</fullName>
    </submittedName>
</protein>
<feature type="region of interest" description="Disordered" evidence="1">
    <location>
        <begin position="116"/>
        <end position="176"/>
    </location>
</feature>
<organism evidence="4 5">
    <name type="scientific">Adlercreutzia wanghongyangiae</name>
    <dbReference type="NCBI Taxonomy" id="3111451"/>
    <lineage>
        <taxon>Bacteria</taxon>
        <taxon>Bacillati</taxon>
        <taxon>Actinomycetota</taxon>
        <taxon>Coriobacteriia</taxon>
        <taxon>Eggerthellales</taxon>
        <taxon>Eggerthellaceae</taxon>
        <taxon>Adlercreutzia</taxon>
    </lineage>
</organism>
<dbReference type="InterPro" id="IPR026870">
    <property type="entry name" value="Zinc_ribbon_dom"/>
</dbReference>
<feature type="compositionally biased region" description="Low complexity" evidence="1">
    <location>
        <begin position="131"/>
        <end position="142"/>
    </location>
</feature>
<sequence length="379" mass="40894">MSNRNFCTKCGASLDASQKFCTICGNALGETVNEPRDPAIPVAFPQIAASPIAEPIPQPVVSAPAPVQVNGAQSVPPPRPKRRGGVVAAILSVVSVAAIALVVLIGMGVIDAGLEENPKSDEQTAVEGTSDDNGSSELSGSDSETEDTTAEEANQETLANTGDSTEAESQDSSAANTEPLSLANEDDYFHINLCLSNFSEIDSIMNGYRNSRTSSDQVFLFAYAHALLNSTKAVQFGEYWPVAGGGPYYARASFESLKKYADLFLKESLAVEDIPFDTCYEDGYVYTNLETISAEGIAVATEMEYLGNDQYQIEFEIYRNAWDESYTVTDESYYRMTPQELAQAFDQRFPSCIGTAVLEAGYDDEAAPFKLLSYDSTPV</sequence>
<gene>
    <name evidence="4" type="ORF">VIN30_07585</name>
</gene>
<feature type="domain" description="Zinc-ribbon" evidence="3">
    <location>
        <begin position="6"/>
        <end position="28"/>
    </location>
</feature>
<evidence type="ECO:0000256" key="1">
    <source>
        <dbReference type="SAM" id="MobiDB-lite"/>
    </source>
</evidence>